<accession>A0ABT0FEV5</accession>
<feature type="transmembrane region" description="Helical" evidence="6">
    <location>
        <begin position="152"/>
        <end position="180"/>
    </location>
</feature>
<evidence type="ECO:0000256" key="5">
    <source>
        <dbReference type="ARBA" id="ARBA00023136"/>
    </source>
</evidence>
<comment type="subcellular location">
    <subcellularLocation>
        <location evidence="1">Cell membrane</location>
        <topology evidence="1">Multi-pass membrane protein</topology>
    </subcellularLocation>
</comment>
<comment type="caution">
    <text evidence="7">The sequence shown here is derived from an EMBL/GenBank/DDBJ whole genome shotgun (WGS) entry which is preliminary data.</text>
</comment>
<dbReference type="RefSeq" id="WP_247629789.1">
    <property type="nucleotide sequence ID" value="NZ_JAHWXN010000001.1"/>
</dbReference>
<sequence length="349" mass="36447">MVNTESRSESPARPGIVERATGPIIAWALGRRLVRAVLLYSERRGPMLADSVTYRALFSVFAGVLLGFSIAALWLAGNPVAWQAIIDAVQSVVPGLIGEGGVIDTDALKAPATLSIAGVISLVALLGSALGAIGSLRTAVRVLAGTAHDDILWIWVLLRNLGLALAIGLLFIAAALLTFAGQLGVTWFSGLLGLPDDSPLVLWGVRLLSVLVVFALDAVLIAGIFRVLSGVRASARSLWVGALLGAVGLLVLQELSGLFVGGATSNPLLASFASLLALLIWLNFSAQVILIACAYVVTAHEEAKDRVHARFGATTFPQRRVQRAEVDVRVATAELRAAQEALADSAPGS</sequence>
<organism evidence="7 8">
    <name type="scientific">Microbacterium croceum</name>
    <dbReference type="NCBI Taxonomy" id="2851645"/>
    <lineage>
        <taxon>Bacteria</taxon>
        <taxon>Bacillati</taxon>
        <taxon>Actinomycetota</taxon>
        <taxon>Actinomycetes</taxon>
        <taxon>Micrococcales</taxon>
        <taxon>Microbacteriaceae</taxon>
        <taxon>Microbacterium</taxon>
    </lineage>
</organism>
<keyword evidence="8" id="KW-1185">Reference proteome</keyword>
<evidence type="ECO:0000256" key="4">
    <source>
        <dbReference type="ARBA" id="ARBA00022989"/>
    </source>
</evidence>
<feature type="transmembrane region" description="Helical" evidence="6">
    <location>
        <begin position="52"/>
        <end position="76"/>
    </location>
</feature>
<dbReference type="PANTHER" id="PTHR30213:SF1">
    <property type="entry name" value="INNER MEMBRANE PROTEIN YHJD"/>
    <property type="match status" value="1"/>
</dbReference>
<evidence type="ECO:0000256" key="2">
    <source>
        <dbReference type="ARBA" id="ARBA00022475"/>
    </source>
</evidence>
<evidence type="ECO:0000256" key="1">
    <source>
        <dbReference type="ARBA" id="ARBA00004651"/>
    </source>
</evidence>
<dbReference type="EMBL" id="JAHWXN010000001">
    <property type="protein sequence ID" value="MCK2036424.1"/>
    <property type="molecule type" value="Genomic_DNA"/>
</dbReference>
<keyword evidence="4 6" id="KW-1133">Transmembrane helix</keyword>
<evidence type="ECO:0000313" key="7">
    <source>
        <dbReference type="EMBL" id="MCK2036424.1"/>
    </source>
</evidence>
<dbReference type="InterPro" id="IPR017039">
    <property type="entry name" value="Virul_fac_BrkB"/>
</dbReference>
<evidence type="ECO:0000256" key="3">
    <source>
        <dbReference type="ARBA" id="ARBA00022692"/>
    </source>
</evidence>
<feature type="transmembrane region" description="Helical" evidence="6">
    <location>
        <begin position="237"/>
        <end position="260"/>
    </location>
</feature>
<keyword evidence="3 6" id="KW-0812">Transmembrane</keyword>
<proteinExistence type="predicted"/>
<feature type="transmembrane region" description="Helical" evidence="6">
    <location>
        <begin position="116"/>
        <end position="140"/>
    </location>
</feature>
<gene>
    <name evidence="7" type="ORF">KZC51_09770</name>
</gene>
<dbReference type="Proteomes" id="UP001300096">
    <property type="component" value="Unassembled WGS sequence"/>
</dbReference>
<dbReference type="Pfam" id="PF03631">
    <property type="entry name" value="Virul_fac_BrkB"/>
    <property type="match status" value="1"/>
</dbReference>
<feature type="transmembrane region" description="Helical" evidence="6">
    <location>
        <begin position="200"/>
        <end position="225"/>
    </location>
</feature>
<feature type="transmembrane region" description="Helical" evidence="6">
    <location>
        <begin position="272"/>
        <end position="297"/>
    </location>
</feature>
<name>A0ABT0FEV5_9MICO</name>
<evidence type="ECO:0000313" key="8">
    <source>
        <dbReference type="Proteomes" id="UP001300096"/>
    </source>
</evidence>
<reference evidence="7 8" key="1">
    <citation type="submission" date="2021-06" db="EMBL/GenBank/DDBJ databases">
        <title>Genome-based taxonomic framework of Microbacterium strains isolated from marine environment, the description of four new species and reclassification of four preexisting species.</title>
        <authorList>
            <person name="Lee S.D."/>
            <person name="Kim S.-M."/>
            <person name="Byeon Y.-S."/>
            <person name="Yang H.L."/>
            <person name="Kim I.S."/>
        </authorList>
    </citation>
    <scope>NUCLEOTIDE SEQUENCE [LARGE SCALE GENOMIC DNA]</scope>
    <source>
        <strain evidence="7 8">SSW1-49</strain>
    </source>
</reference>
<keyword evidence="2" id="KW-1003">Cell membrane</keyword>
<protein>
    <submittedName>
        <fullName evidence="7">YihY/virulence factor BrkB family protein</fullName>
    </submittedName>
</protein>
<dbReference type="PANTHER" id="PTHR30213">
    <property type="entry name" value="INNER MEMBRANE PROTEIN YHJD"/>
    <property type="match status" value="1"/>
</dbReference>
<keyword evidence="5 6" id="KW-0472">Membrane</keyword>
<evidence type="ECO:0000256" key="6">
    <source>
        <dbReference type="SAM" id="Phobius"/>
    </source>
</evidence>